<dbReference type="Proteomes" id="UP000242814">
    <property type="component" value="Unassembled WGS sequence"/>
</dbReference>
<keyword evidence="9" id="KW-0498">Mitosis</keyword>
<dbReference type="VEuPathDB" id="FungiDB:PADG_06030"/>
<accession>A0A1D2JLM3</accession>
<evidence type="ECO:0000256" key="3">
    <source>
        <dbReference type="ARBA" id="ARBA00004629"/>
    </source>
</evidence>
<dbReference type="AlphaFoldDB" id="A0A1D2JLM3"/>
<keyword evidence="7" id="KW-0132">Cell division</keyword>
<keyword evidence="12" id="KW-0175">Coiled coil</keyword>
<evidence type="ECO:0000256" key="4">
    <source>
        <dbReference type="ARBA" id="ARBA00008491"/>
    </source>
</evidence>
<dbReference type="GO" id="GO:0042729">
    <property type="term" value="C:DASH complex"/>
    <property type="evidence" value="ECO:0007669"/>
    <property type="project" value="InterPro"/>
</dbReference>
<dbReference type="EMBL" id="LZYO01000038">
    <property type="protein sequence ID" value="ODH40791.1"/>
    <property type="molecule type" value="Genomic_DNA"/>
</dbReference>
<dbReference type="GO" id="GO:0005876">
    <property type="term" value="C:spindle microtubule"/>
    <property type="evidence" value="ECO:0007669"/>
    <property type="project" value="InterPro"/>
</dbReference>
<name>A0A1D2JLM3_PARBR</name>
<comment type="caution">
    <text evidence="19">The sequence shown here is derived from an EMBL/GenBank/DDBJ whole genome shotgun (WGS) entry which is preliminary data.</text>
</comment>
<keyword evidence="6" id="KW-0963">Cytoplasm</keyword>
<sequence length="282" mass="30788">MGLLESHLEQISLSAAAIADLPFPPPKIFANAMLKTNDITSLIRDTEPHERALFSIDPFSNKSNSSRHCQRRATRRATAFTGSEIRTAAMGPAGDGGDSMASRIYAAKHNKSHFAVAQVLGGEMLDEIKKTTGANTSSSMSASAASAGRAAARGEINVDVLLRGAEMLCNVYPIAGAKERISSLRQRHVNISDSIALLEARIAEQSAQLKRMNRSQQSYSASNYNDDSEYDMAQSAVDTAIPVVTDEDLRREMAEICELEERKRRLEERVVGMERDLGGLMR</sequence>
<keyword evidence="8" id="KW-0493">Microtubule</keyword>
<dbReference type="Pfam" id="PF08657">
    <property type="entry name" value="DASH_Spc34"/>
    <property type="match status" value="2"/>
</dbReference>
<evidence type="ECO:0000256" key="1">
    <source>
        <dbReference type="ARBA" id="ARBA00004123"/>
    </source>
</evidence>
<keyword evidence="14" id="KW-0539">Nucleus</keyword>
<evidence type="ECO:0000256" key="2">
    <source>
        <dbReference type="ARBA" id="ARBA00004186"/>
    </source>
</evidence>
<evidence type="ECO:0000256" key="5">
    <source>
        <dbReference type="ARBA" id="ARBA00022454"/>
    </source>
</evidence>
<evidence type="ECO:0000256" key="11">
    <source>
        <dbReference type="ARBA" id="ARBA00022838"/>
    </source>
</evidence>
<reference evidence="19 20" key="1">
    <citation type="submission" date="2016-06" db="EMBL/GenBank/DDBJ databases">
        <authorList>
            <person name="Kjaerup R.B."/>
            <person name="Dalgaard T.S."/>
            <person name="Juul-Madsen H.R."/>
        </authorList>
    </citation>
    <scope>NUCLEOTIDE SEQUENCE [LARGE SCALE GENOMIC DNA]</scope>
    <source>
        <strain evidence="19 20">Pb300</strain>
    </source>
</reference>
<evidence type="ECO:0000256" key="10">
    <source>
        <dbReference type="ARBA" id="ARBA00022829"/>
    </source>
</evidence>
<evidence type="ECO:0000256" key="7">
    <source>
        <dbReference type="ARBA" id="ARBA00022618"/>
    </source>
</evidence>
<keyword evidence="10" id="KW-0159">Chromosome partition</keyword>
<dbReference type="GO" id="GO:0008608">
    <property type="term" value="P:attachment of spindle microtubules to kinetochore"/>
    <property type="evidence" value="ECO:0007669"/>
    <property type="project" value="InterPro"/>
</dbReference>
<dbReference type="VEuPathDB" id="FungiDB:PABG_05697"/>
<dbReference type="GO" id="GO:0051301">
    <property type="term" value="P:cell division"/>
    <property type="evidence" value="ECO:0007669"/>
    <property type="project" value="UniProtKB-KW"/>
</dbReference>
<comment type="subcellular location">
    <subcellularLocation>
        <location evidence="3">Chromosome</location>
        <location evidence="3">Centromere</location>
        <location evidence="3">Kinetochore</location>
    </subcellularLocation>
    <subcellularLocation>
        <location evidence="2">Cytoplasm</location>
        <location evidence="2">Cytoskeleton</location>
        <location evidence="2">Spindle</location>
    </subcellularLocation>
    <subcellularLocation>
        <location evidence="1">Nucleus</location>
    </subcellularLocation>
</comment>
<keyword evidence="15" id="KW-0131">Cell cycle</keyword>
<keyword evidence="16" id="KW-0137">Centromere</keyword>
<keyword evidence="11" id="KW-0995">Kinetochore</keyword>
<evidence type="ECO:0000256" key="17">
    <source>
        <dbReference type="ARBA" id="ARBA00044112"/>
    </source>
</evidence>
<evidence type="ECO:0000256" key="14">
    <source>
        <dbReference type="ARBA" id="ARBA00023242"/>
    </source>
</evidence>
<gene>
    <name evidence="19" type="ORF">ACO22_01548</name>
</gene>
<evidence type="ECO:0000256" key="9">
    <source>
        <dbReference type="ARBA" id="ARBA00022776"/>
    </source>
</evidence>
<evidence type="ECO:0000256" key="13">
    <source>
        <dbReference type="ARBA" id="ARBA00023212"/>
    </source>
</evidence>
<evidence type="ECO:0000256" key="16">
    <source>
        <dbReference type="ARBA" id="ARBA00023328"/>
    </source>
</evidence>
<keyword evidence="13" id="KW-0206">Cytoskeleton</keyword>
<evidence type="ECO:0000256" key="12">
    <source>
        <dbReference type="ARBA" id="ARBA00023054"/>
    </source>
</evidence>
<keyword evidence="5" id="KW-0158">Chromosome</keyword>
<evidence type="ECO:0000313" key="20">
    <source>
        <dbReference type="Proteomes" id="UP000242814"/>
    </source>
</evidence>
<evidence type="ECO:0000256" key="15">
    <source>
        <dbReference type="ARBA" id="ARBA00023306"/>
    </source>
</evidence>
<protein>
    <recommendedName>
        <fullName evidence="17">DASH complex subunit SPC34</fullName>
    </recommendedName>
    <alternativeName>
        <fullName evidence="18">Outer kinetochore protein SPC34</fullName>
    </alternativeName>
</protein>
<comment type="similarity">
    <text evidence="4">Belongs to the DASH complex SPC34 family.</text>
</comment>
<proteinExistence type="inferred from homology"/>
<evidence type="ECO:0000256" key="6">
    <source>
        <dbReference type="ARBA" id="ARBA00022490"/>
    </source>
</evidence>
<evidence type="ECO:0000256" key="8">
    <source>
        <dbReference type="ARBA" id="ARBA00022701"/>
    </source>
</evidence>
<organism evidence="19 20">
    <name type="scientific">Paracoccidioides brasiliensis</name>
    <dbReference type="NCBI Taxonomy" id="121759"/>
    <lineage>
        <taxon>Eukaryota</taxon>
        <taxon>Fungi</taxon>
        <taxon>Dikarya</taxon>
        <taxon>Ascomycota</taxon>
        <taxon>Pezizomycotina</taxon>
        <taxon>Eurotiomycetes</taxon>
        <taxon>Eurotiomycetidae</taxon>
        <taxon>Onygenales</taxon>
        <taxon>Ajellomycetaceae</taxon>
        <taxon>Paracoccidioides</taxon>
    </lineage>
</organism>
<evidence type="ECO:0000256" key="18">
    <source>
        <dbReference type="ARBA" id="ARBA00044346"/>
    </source>
</evidence>
<dbReference type="InterPro" id="IPR013966">
    <property type="entry name" value="Spc34"/>
</dbReference>
<evidence type="ECO:0000313" key="19">
    <source>
        <dbReference type="EMBL" id="ODH40791.1"/>
    </source>
</evidence>